<gene>
    <name evidence="2" type="ORF">SE17_29225</name>
</gene>
<dbReference type="Proteomes" id="UP000050509">
    <property type="component" value="Unassembled WGS sequence"/>
</dbReference>
<organism evidence="2 3">
    <name type="scientific">Kouleothrix aurantiaca</name>
    <dbReference type="NCBI Taxonomy" id="186479"/>
    <lineage>
        <taxon>Bacteria</taxon>
        <taxon>Bacillati</taxon>
        <taxon>Chloroflexota</taxon>
        <taxon>Chloroflexia</taxon>
        <taxon>Chloroflexales</taxon>
        <taxon>Roseiflexineae</taxon>
        <taxon>Roseiflexaceae</taxon>
        <taxon>Kouleothrix</taxon>
    </lineage>
</organism>
<dbReference type="EMBL" id="LJCR01001611">
    <property type="protein sequence ID" value="KPV50047.1"/>
    <property type="molecule type" value="Genomic_DNA"/>
</dbReference>
<keyword evidence="1" id="KW-0472">Membrane</keyword>
<keyword evidence="1" id="KW-1133">Transmembrane helix</keyword>
<keyword evidence="3" id="KW-1185">Reference proteome</keyword>
<reference evidence="2 3" key="1">
    <citation type="submission" date="2015-09" db="EMBL/GenBank/DDBJ databases">
        <title>Draft genome sequence of Kouleothrix aurantiaca JCM 19913.</title>
        <authorList>
            <person name="Hemp J."/>
        </authorList>
    </citation>
    <scope>NUCLEOTIDE SEQUENCE [LARGE SCALE GENOMIC DNA]</scope>
    <source>
        <strain evidence="2 3">COM-B</strain>
    </source>
</reference>
<name>A0A0P9FBT7_9CHLR</name>
<comment type="caution">
    <text evidence="2">The sequence shown here is derived from an EMBL/GenBank/DDBJ whole genome shotgun (WGS) entry which is preliminary data.</text>
</comment>
<keyword evidence="1" id="KW-0812">Transmembrane</keyword>
<sequence>MVRGWLGLLTGGLAALVLLMQTELFVRPLLDRARTTSRDMATFLGLPRTRSAPDLRPVLRLLAPAALAVAASSLVAFPTMRARAAAWQRLLALALALFALYAVWQRLEQAYT</sequence>
<evidence type="ECO:0000313" key="3">
    <source>
        <dbReference type="Proteomes" id="UP000050509"/>
    </source>
</evidence>
<evidence type="ECO:0000256" key="1">
    <source>
        <dbReference type="SAM" id="Phobius"/>
    </source>
</evidence>
<protein>
    <submittedName>
        <fullName evidence="2">Uncharacterized protein</fullName>
    </submittedName>
</protein>
<feature type="transmembrane region" description="Helical" evidence="1">
    <location>
        <begin position="86"/>
        <end position="104"/>
    </location>
</feature>
<proteinExistence type="predicted"/>
<accession>A0A0P9FBT7</accession>
<dbReference type="AlphaFoldDB" id="A0A0P9FBT7"/>
<feature type="non-terminal residue" evidence="2">
    <location>
        <position position="112"/>
    </location>
</feature>
<feature type="transmembrane region" description="Helical" evidence="1">
    <location>
        <begin position="58"/>
        <end position="80"/>
    </location>
</feature>
<evidence type="ECO:0000313" key="2">
    <source>
        <dbReference type="EMBL" id="KPV50047.1"/>
    </source>
</evidence>
<feature type="transmembrane region" description="Helical" evidence="1">
    <location>
        <begin position="6"/>
        <end position="30"/>
    </location>
</feature>